<evidence type="ECO:0000256" key="1">
    <source>
        <dbReference type="ARBA" id="ARBA00022801"/>
    </source>
</evidence>
<proteinExistence type="predicted"/>
<keyword evidence="4" id="KW-1185">Reference proteome</keyword>
<sequence>MAGENWFVQQADQAGHLTRLAASAQSTFWGLLGCEIVQAKAGKATICLETREQHLNLIGIVHGGVIASLLDNAMGLAAMMAYPDDQIVTAQLGVHFLTSSRGGILVCEAEQIHRSARTLTMQGKVIGDDGELVAWGTGAFRRKAKKE</sequence>
<reference evidence="3 4" key="1">
    <citation type="submission" date="2021-04" db="EMBL/GenBank/DDBJ databases">
        <title>Draft genome sequence of Paenibacillus cisolokensis, LC2-13A.</title>
        <authorList>
            <person name="Uke A."/>
            <person name="Chhe C."/>
            <person name="Baramee S."/>
            <person name="Kosugi A."/>
        </authorList>
    </citation>
    <scope>NUCLEOTIDE SEQUENCE [LARGE SCALE GENOMIC DNA]</scope>
    <source>
        <strain evidence="3 4">LC2-13A</strain>
    </source>
</reference>
<dbReference type="PANTHER" id="PTHR42856:SF1">
    <property type="entry name" value="ACYL-COENZYME A THIOESTERASE PAAI"/>
    <property type="match status" value="1"/>
</dbReference>
<dbReference type="RefSeq" id="WP_213528604.1">
    <property type="nucleotide sequence ID" value="NZ_BOVJ01000063.1"/>
</dbReference>
<comment type="caution">
    <text evidence="3">The sequence shown here is derived from an EMBL/GenBank/DDBJ whole genome shotgun (WGS) entry which is preliminary data.</text>
</comment>
<dbReference type="SUPFAM" id="SSF54637">
    <property type="entry name" value="Thioesterase/thiol ester dehydrase-isomerase"/>
    <property type="match status" value="1"/>
</dbReference>
<dbReference type="InterPro" id="IPR003736">
    <property type="entry name" value="PAAI_dom"/>
</dbReference>
<gene>
    <name evidence="3" type="ORF">PACILC2_20130</name>
</gene>
<dbReference type="CDD" id="cd03443">
    <property type="entry name" value="PaaI_thioesterase"/>
    <property type="match status" value="1"/>
</dbReference>
<feature type="domain" description="Thioesterase" evidence="2">
    <location>
        <begin position="59"/>
        <end position="133"/>
    </location>
</feature>
<dbReference type="InterPro" id="IPR052723">
    <property type="entry name" value="Acyl-CoA_thioesterase_PaaI"/>
</dbReference>
<dbReference type="Gene3D" id="3.10.129.10">
    <property type="entry name" value="Hotdog Thioesterase"/>
    <property type="match status" value="1"/>
</dbReference>
<dbReference type="InterPro" id="IPR006683">
    <property type="entry name" value="Thioestr_dom"/>
</dbReference>
<dbReference type="EMBL" id="BOVJ01000063">
    <property type="protein sequence ID" value="GIQ63445.1"/>
    <property type="molecule type" value="Genomic_DNA"/>
</dbReference>
<name>A0ABQ4N5K0_9BACL</name>
<dbReference type="Pfam" id="PF03061">
    <property type="entry name" value="4HBT"/>
    <property type="match status" value="1"/>
</dbReference>
<organism evidence="3 4">
    <name type="scientific">Paenibacillus cisolokensis</name>
    <dbReference type="NCBI Taxonomy" id="1658519"/>
    <lineage>
        <taxon>Bacteria</taxon>
        <taxon>Bacillati</taxon>
        <taxon>Bacillota</taxon>
        <taxon>Bacilli</taxon>
        <taxon>Bacillales</taxon>
        <taxon>Paenibacillaceae</taxon>
        <taxon>Paenibacillus</taxon>
    </lineage>
</organism>
<accession>A0ABQ4N5K0</accession>
<dbReference type="PANTHER" id="PTHR42856">
    <property type="entry name" value="ACYL-COENZYME A THIOESTERASE PAAI"/>
    <property type="match status" value="1"/>
</dbReference>
<evidence type="ECO:0000259" key="2">
    <source>
        <dbReference type="Pfam" id="PF03061"/>
    </source>
</evidence>
<protein>
    <submittedName>
        <fullName evidence="3">Thioesterase</fullName>
    </submittedName>
</protein>
<evidence type="ECO:0000313" key="4">
    <source>
        <dbReference type="Proteomes" id="UP000680304"/>
    </source>
</evidence>
<dbReference type="Proteomes" id="UP000680304">
    <property type="component" value="Unassembled WGS sequence"/>
</dbReference>
<keyword evidence="1" id="KW-0378">Hydrolase</keyword>
<dbReference type="InterPro" id="IPR029069">
    <property type="entry name" value="HotDog_dom_sf"/>
</dbReference>
<evidence type="ECO:0000313" key="3">
    <source>
        <dbReference type="EMBL" id="GIQ63445.1"/>
    </source>
</evidence>
<dbReference type="NCBIfam" id="TIGR00369">
    <property type="entry name" value="unchar_dom_1"/>
    <property type="match status" value="1"/>
</dbReference>